<dbReference type="Pfam" id="PF00535">
    <property type="entry name" value="Glycos_transf_2"/>
    <property type="match status" value="1"/>
</dbReference>
<comment type="similarity">
    <text evidence="2">Belongs to the glycosyltransferase 2 family.</text>
</comment>
<evidence type="ECO:0000256" key="4">
    <source>
        <dbReference type="ARBA" id="ARBA00022679"/>
    </source>
</evidence>
<name>A0A7M1QV39_9ACTO</name>
<evidence type="ECO:0000259" key="5">
    <source>
        <dbReference type="Pfam" id="PF00535"/>
    </source>
</evidence>
<dbReference type="AlphaFoldDB" id="A0A7M1QV39"/>
<dbReference type="InterPro" id="IPR001173">
    <property type="entry name" value="Glyco_trans_2-like"/>
</dbReference>
<dbReference type="PANTHER" id="PTHR43179:SF12">
    <property type="entry name" value="GALACTOFURANOSYLTRANSFERASE GLFT2"/>
    <property type="match status" value="1"/>
</dbReference>
<dbReference type="Gene3D" id="3.90.550.10">
    <property type="entry name" value="Spore Coat Polysaccharide Biosynthesis Protein SpsA, Chain A"/>
    <property type="match status" value="1"/>
</dbReference>
<protein>
    <submittedName>
        <fullName evidence="6">Glycosyltransferase family 2 protein</fullName>
    </submittedName>
</protein>
<evidence type="ECO:0000256" key="1">
    <source>
        <dbReference type="ARBA" id="ARBA00004776"/>
    </source>
</evidence>
<reference evidence="6 7" key="1">
    <citation type="submission" date="2020-10" db="EMBL/GenBank/DDBJ databases">
        <title>Trueperella pecoris sp. nov. isolated from bovine and porcine specimens.</title>
        <authorList>
            <person name="Schoenecker L."/>
            <person name="Schnydrig P."/>
            <person name="Brodard I."/>
            <person name="Thomann A."/>
            <person name="Hemphill A."/>
            <person name="Rodriguez-Campos S."/>
            <person name="Perreten V."/>
            <person name="Jores J."/>
            <person name="Kittl S."/>
        </authorList>
    </citation>
    <scope>NUCLEOTIDE SEQUENCE [LARGE SCALE GENOMIC DNA]</scope>
    <source>
        <strain evidence="6 7">15A0121</strain>
    </source>
</reference>
<keyword evidence="3" id="KW-0328">Glycosyltransferase</keyword>
<dbReference type="PANTHER" id="PTHR43179">
    <property type="entry name" value="RHAMNOSYLTRANSFERASE WBBL"/>
    <property type="match status" value="1"/>
</dbReference>
<dbReference type="InterPro" id="IPR029044">
    <property type="entry name" value="Nucleotide-diphossugar_trans"/>
</dbReference>
<comment type="pathway">
    <text evidence="1">Cell wall biogenesis; cell wall polysaccharide biosynthesis.</text>
</comment>
<evidence type="ECO:0000256" key="2">
    <source>
        <dbReference type="ARBA" id="ARBA00006739"/>
    </source>
</evidence>
<dbReference type="GO" id="GO:0016757">
    <property type="term" value="F:glycosyltransferase activity"/>
    <property type="evidence" value="ECO:0007669"/>
    <property type="project" value="UniProtKB-KW"/>
</dbReference>
<evidence type="ECO:0000313" key="7">
    <source>
        <dbReference type="Proteomes" id="UP000595053"/>
    </source>
</evidence>
<dbReference type="CDD" id="cd02526">
    <property type="entry name" value="GT2_RfbF_like"/>
    <property type="match status" value="1"/>
</dbReference>
<sequence>MASAEGRGRGQVPQGWPVTSVVAVVVTYGPDSATARLIRALARQCRVVVVDNGSTPQDLATISGAIDDAGATLVTLGDNTGIAHAQNVGILRAKEMGASYVLLSDQDSLPDADLVATLRARLDSSPGCAAAGPYIAENKPGGDELVYVDRRFGPRRAHAEELAAGTIEAAFLLASGCLIPMRVLDEVGPMNESYFIDHVDLEWCLRARKRGYRLIVDTGARLEHSLGDETVRLPRRTQPVHLHGPIRCYYLVRNTIFLLRSGLLPARWRIGYLVWLAKFSAFHALLADRRRERIAKIVAGVRDGVVGYGGRF</sequence>
<proteinExistence type="inferred from homology"/>
<evidence type="ECO:0000256" key="3">
    <source>
        <dbReference type="ARBA" id="ARBA00022676"/>
    </source>
</evidence>
<keyword evidence="4 6" id="KW-0808">Transferase</keyword>
<organism evidence="6 7">
    <name type="scientific">Trueperella pecoris</name>
    <dbReference type="NCBI Taxonomy" id="2733571"/>
    <lineage>
        <taxon>Bacteria</taxon>
        <taxon>Bacillati</taxon>
        <taxon>Actinomycetota</taxon>
        <taxon>Actinomycetes</taxon>
        <taxon>Actinomycetales</taxon>
        <taxon>Actinomycetaceae</taxon>
        <taxon>Trueperella</taxon>
    </lineage>
</organism>
<dbReference type="Proteomes" id="UP000595053">
    <property type="component" value="Chromosome"/>
</dbReference>
<keyword evidence="7" id="KW-1185">Reference proteome</keyword>
<evidence type="ECO:0000313" key="6">
    <source>
        <dbReference type="EMBL" id="QOR45215.1"/>
    </source>
</evidence>
<accession>A0A7M1QV39</accession>
<dbReference type="EMBL" id="CP063213">
    <property type="protein sequence ID" value="QOR45215.1"/>
    <property type="molecule type" value="Genomic_DNA"/>
</dbReference>
<dbReference type="SUPFAM" id="SSF53448">
    <property type="entry name" value="Nucleotide-diphospho-sugar transferases"/>
    <property type="match status" value="1"/>
</dbReference>
<feature type="domain" description="Glycosyltransferase 2-like" evidence="5">
    <location>
        <begin position="24"/>
        <end position="187"/>
    </location>
</feature>
<gene>
    <name evidence="6" type="ORF">INS88_07995</name>
</gene>